<evidence type="ECO:0000256" key="3">
    <source>
        <dbReference type="ARBA" id="ARBA00022618"/>
    </source>
</evidence>
<sequence>MTADINSQELKTIINKKDWDQLLQYVKPKYFVREGSEAMPDASILAQMCQLLLSEDTSDEIKILCLKCVGNSCIDSYKCKRHTIKNVESVKYSKNLYDELVESDLCKQDGDCDYPHDSHFPYDGVIEWAVDYIKTHGNFRERLFEPKLDIFRLSVQFLSNLLFMQGRSNATFADNDTLSCLNCNNLKLAILRYTQYGDFITALVVADVACIYVYNALQTNYLTMDEKDLCKLLLKPSDNMIPAAIDALFFLLRRPNVFEDVYSSMTMSDKILLLDIIHDYYVWESWESNNTVLKKESAEFLALTFCKKSDLILKTVDTYVNSVDPTEIILILHILGFLTIRCEISENVRCLLINCKYLLMSLHMMGKEADNYFTPITQLSKSAPHAPGRSEAREALLGDPEHHPAYGFKAGLIRVIANVVYRNKICQDLFREIDGIPLLLDCTSIDARNPLISQWTTLALRNLCEDNPENQEIIKKCKKTGVSDNPELKEMGLTLHEDADGKSIRIAPLQRD</sequence>
<comment type="caution">
    <text evidence="7">The sequence shown here is derived from an EMBL/GenBank/DDBJ whole genome shotgun (WGS) entry which is preliminary data.</text>
</comment>
<evidence type="ECO:0000256" key="2">
    <source>
        <dbReference type="ARBA" id="ARBA00018804"/>
    </source>
</evidence>
<dbReference type="EMBL" id="QBLH01000651">
    <property type="protein sequence ID" value="TGZ54554.1"/>
    <property type="molecule type" value="Genomic_DNA"/>
</dbReference>
<dbReference type="GO" id="GO:0031175">
    <property type="term" value="P:neuron projection development"/>
    <property type="evidence" value="ECO:0007669"/>
    <property type="project" value="TreeGrafter"/>
</dbReference>
<name>A0A4V3SBW7_9HYME</name>
<organism evidence="7 8">
    <name type="scientific">Temnothorax longispinosus</name>
    <dbReference type="NCBI Taxonomy" id="300112"/>
    <lineage>
        <taxon>Eukaryota</taxon>
        <taxon>Metazoa</taxon>
        <taxon>Ecdysozoa</taxon>
        <taxon>Arthropoda</taxon>
        <taxon>Hexapoda</taxon>
        <taxon>Insecta</taxon>
        <taxon>Pterygota</taxon>
        <taxon>Neoptera</taxon>
        <taxon>Endopterygota</taxon>
        <taxon>Hymenoptera</taxon>
        <taxon>Apocrita</taxon>
        <taxon>Aculeata</taxon>
        <taxon>Formicoidea</taxon>
        <taxon>Formicidae</taxon>
        <taxon>Myrmicinae</taxon>
        <taxon>Temnothorax</taxon>
    </lineage>
</organism>
<dbReference type="InterPro" id="IPR011989">
    <property type="entry name" value="ARM-like"/>
</dbReference>
<gene>
    <name evidence="7" type="ORF">DBV15_04603</name>
</gene>
<dbReference type="GO" id="GO:0051301">
    <property type="term" value="P:cell division"/>
    <property type="evidence" value="ECO:0007669"/>
    <property type="project" value="UniProtKB-KW"/>
</dbReference>
<evidence type="ECO:0000256" key="4">
    <source>
        <dbReference type="ARBA" id="ARBA00023306"/>
    </source>
</evidence>
<evidence type="ECO:0000259" key="6">
    <source>
        <dbReference type="Pfam" id="PF09759"/>
    </source>
</evidence>
<keyword evidence="3" id="KW-0132">Cell division</keyword>
<dbReference type="InterPro" id="IPR019156">
    <property type="entry name" value="Ataxin-10_domain"/>
</dbReference>
<comment type="similarity">
    <text evidence="1">Belongs to the ataxin-10 family.</text>
</comment>
<dbReference type="InterPro" id="IPR016024">
    <property type="entry name" value="ARM-type_fold"/>
</dbReference>
<evidence type="ECO:0000256" key="1">
    <source>
        <dbReference type="ARBA" id="ARBA00008384"/>
    </source>
</evidence>
<evidence type="ECO:0000313" key="8">
    <source>
        <dbReference type="Proteomes" id="UP000310200"/>
    </source>
</evidence>
<accession>A0A4V3SBW7</accession>
<dbReference type="PANTHER" id="PTHR13255">
    <property type="entry name" value="ATAXIN-10"/>
    <property type="match status" value="1"/>
</dbReference>
<dbReference type="AlphaFoldDB" id="A0A4V3SBW7"/>
<dbReference type="STRING" id="300112.A0A4V3SBW7"/>
<dbReference type="Proteomes" id="UP000310200">
    <property type="component" value="Unassembled WGS sequence"/>
</dbReference>
<evidence type="ECO:0000256" key="5">
    <source>
        <dbReference type="ARBA" id="ARBA00045173"/>
    </source>
</evidence>
<comment type="function">
    <text evidence="5">May play a role in the regulation of cytokinesis. May play a role in signaling by stimulating protein glycosylation. Induces neuritogenesis by activating the Ras-MAP kinase pathway and is necessary for the survival of cerebellar neurons. Does not appear to play a major role in ciliogenesis.</text>
</comment>
<keyword evidence="4" id="KW-0131">Cell cycle</keyword>
<keyword evidence="8" id="KW-1185">Reference proteome</keyword>
<feature type="domain" description="Ataxin-10" evidence="6">
    <location>
        <begin position="408"/>
        <end position="503"/>
    </location>
</feature>
<dbReference type="Pfam" id="PF09759">
    <property type="entry name" value="Atx10homo_assoc"/>
    <property type="match status" value="1"/>
</dbReference>
<dbReference type="InterPro" id="IPR051374">
    <property type="entry name" value="Ataxin-10/CTR86_families"/>
</dbReference>
<dbReference type="Gene3D" id="1.25.10.10">
    <property type="entry name" value="Leucine-rich Repeat Variant"/>
    <property type="match status" value="1"/>
</dbReference>
<proteinExistence type="inferred from homology"/>
<dbReference type="GO" id="GO:0005829">
    <property type="term" value="C:cytosol"/>
    <property type="evidence" value="ECO:0007669"/>
    <property type="project" value="TreeGrafter"/>
</dbReference>
<dbReference type="SUPFAM" id="SSF48371">
    <property type="entry name" value="ARM repeat"/>
    <property type="match status" value="1"/>
</dbReference>
<protein>
    <recommendedName>
        <fullName evidence="2">Ataxin-10</fullName>
    </recommendedName>
</protein>
<evidence type="ECO:0000313" key="7">
    <source>
        <dbReference type="EMBL" id="TGZ54554.1"/>
    </source>
</evidence>
<dbReference type="PANTHER" id="PTHR13255:SF0">
    <property type="entry name" value="ATAXIN-10"/>
    <property type="match status" value="1"/>
</dbReference>
<reference evidence="7 8" key="1">
    <citation type="journal article" date="2019" name="Philos. Trans. R. Soc. Lond., B, Biol. Sci.">
        <title>Ant behaviour and brain gene expression of defending hosts depend on the ecological success of the intruding social parasite.</title>
        <authorList>
            <person name="Kaur R."/>
            <person name="Stoldt M."/>
            <person name="Jongepier E."/>
            <person name="Feldmeyer B."/>
            <person name="Menzel F."/>
            <person name="Bornberg-Bauer E."/>
            <person name="Foitzik S."/>
        </authorList>
    </citation>
    <scope>NUCLEOTIDE SEQUENCE [LARGE SCALE GENOMIC DNA]</scope>
    <source>
        <tissue evidence="7">Whole body</tissue>
    </source>
</reference>